<comment type="caution">
    <text evidence="4">The sequence shown here is derived from an EMBL/GenBank/DDBJ whole genome shotgun (WGS) entry which is preliminary data.</text>
</comment>
<evidence type="ECO:0000313" key="4">
    <source>
        <dbReference type="EMBL" id="MTV82264.1"/>
    </source>
</evidence>
<dbReference type="PANTHER" id="PTHR43479:SF7">
    <property type="entry name" value="TETR-FAMILY TRANSCRIPTIONAL REGULATOR"/>
    <property type="match status" value="1"/>
</dbReference>
<evidence type="ECO:0000256" key="1">
    <source>
        <dbReference type="ARBA" id="ARBA00023125"/>
    </source>
</evidence>
<feature type="domain" description="HTH tetR-type" evidence="3">
    <location>
        <begin position="9"/>
        <end position="69"/>
    </location>
</feature>
<dbReference type="SUPFAM" id="SSF46689">
    <property type="entry name" value="Homeodomain-like"/>
    <property type="match status" value="1"/>
</dbReference>
<keyword evidence="5" id="KW-1185">Reference proteome</keyword>
<keyword evidence="1 2" id="KW-0238">DNA-binding</keyword>
<reference evidence="4 5" key="1">
    <citation type="submission" date="2019-11" db="EMBL/GenBank/DDBJ databases">
        <title>Lactobacillus sp. nov. CRM56-3, isolated from fermented tea leaves.</title>
        <authorList>
            <person name="Phuengjayaem S."/>
            <person name="Tanasupawat S."/>
        </authorList>
    </citation>
    <scope>NUCLEOTIDE SEQUENCE [LARGE SCALE GENOMIC DNA]</scope>
    <source>
        <strain evidence="4 5">CRM56-3</strain>
    </source>
</reference>
<dbReference type="GO" id="GO:0003677">
    <property type="term" value="F:DNA binding"/>
    <property type="evidence" value="ECO:0007669"/>
    <property type="project" value="UniProtKB-UniRule"/>
</dbReference>
<dbReference type="InterPro" id="IPR001647">
    <property type="entry name" value="HTH_TetR"/>
</dbReference>
<name>A0A7X2XV89_9LACO</name>
<evidence type="ECO:0000259" key="3">
    <source>
        <dbReference type="PROSITE" id="PS50977"/>
    </source>
</evidence>
<organism evidence="4 5">
    <name type="scientific">Secundilactobacillus folii</name>
    <dbReference type="NCBI Taxonomy" id="2678357"/>
    <lineage>
        <taxon>Bacteria</taxon>
        <taxon>Bacillati</taxon>
        <taxon>Bacillota</taxon>
        <taxon>Bacilli</taxon>
        <taxon>Lactobacillales</taxon>
        <taxon>Lactobacillaceae</taxon>
        <taxon>Secundilactobacillus</taxon>
    </lineage>
</organism>
<proteinExistence type="predicted"/>
<protein>
    <submittedName>
        <fullName evidence="4">TetR family transcriptional regulator</fullName>
    </submittedName>
</protein>
<dbReference type="Pfam" id="PF00440">
    <property type="entry name" value="TetR_N"/>
    <property type="match status" value="1"/>
</dbReference>
<dbReference type="Gene3D" id="1.10.357.10">
    <property type="entry name" value="Tetracycline Repressor, domain 2"/>
    <property type="match status" value="1"/>
</dbReference>
<accession>A0A7X2XV89</accession>
<evidence type="ECO:0000313" key="5">
    <source>
        <dbReference type="Proteomes" id="UP000466388"/>
    </source>
</evidence>
<evidence type="ECO:0000256" key="2">
    <source>
        <dbReference type="PROSITE-ProRule" id="PRU00335"/>
    </source>
</evidence>
<dbReference type="RefSeq" id="WP_155431540.1">
    <property type="nucleotide sequence ID" value="NZ_WNJO01000006.1"/>
</dbReference>
<dbReference type="AlphaFoldDB" id="A0A7X2XV89"/>
<gene>
    <name evidence="4" type="ORF">GM612_06315</name>
</gene>
<dbReference type="Proteomes" id="UP000466388">
    <property type="component" value="Unassembled WGS sequence"/>
</dbReference>
<dbReference type="PANTHER" id="PTHR43479">
    <property type="entry name" value="ACREF/ENVCD OPERON REPRESSOR-RELATED"/>
    <property type="match status" value="1"/>
</dbReference>
<sequence>MNEQDLRIRKTKQALQQALIDKLEVQPFSKTSVKALCEQANVARVTFYKHYRDRDDLLYDVLTAQTLPVEQVPIKTLLSTPFSVFPKIVRAPLIKLLKAQSSDSGFQSVSREYFYNYYMEVFKHTTFKSNLPRELVAYTLVNNAFSFFEWQSTYQVQTTTDEMNRLFGLLVNLKNVY</sequence>
<dbReference type="InterPro" id="IPR050624">
    <property type="entry name" value="HTH-type_Tx_Regulator"/>
</dbReference>
<feature type="DNA-binding region" description="H-T-H motif" evidence="2">
    <location>
        <begin position="32"/>
        <end position="51"/>
    </location>
</feature>
<dbReference type="PROSITE" id="PS50977">
    <property type="entry name" value="HTH_TETR_2"/>
    <property type="match status" value="1"/>
</dbReference>
<dbReference type="EMBL" id="WNJO01000006">
    <property type="protein sequence ID" value="MTV82264.1"/>
    <property type="molecule type" value="Genomic_DNA"/>
</dbReference>
<dbReference type="InterPro" id="IPR009057">
    <property type="entry name" value="Homeodomain-like_sf"/>
</dbReference>